<gene>
    <name evidence="3" type="ORF">AQUSIP_08410</name>
</gene>
<dbReference type="EMBL" id="LR699119">
    <property type="protein sequence ID" value="VVC75551.1"/>
    <property type="molecule type" value="Genomic_DNA"/>
</dbReference>
<evidence type="ECO:0000313" key="3">
    <source>
        <dbReference type="EMBL" id="VVC75551.1"/>
    </source>
</evidence>
<evidence type="ECO:0000313" key="4">
    <source>
        <dbReference type="Proteomes" id="UP000324194"/>
    </source>
</evidence>
<evidence type="ECO:0000259" key="2">
    <source>
        <dbReference type="Pfam" id="PF18538"/>
    </source>
</evidence>
<evidence type="ECO:0000256" key="1">
    <source>
        <dbReference type="SAM" id="SignalP"/>
    </source>
</evidence>
<sequence>MKAGLSRLCYSVLCISSLLVTFESCAQGGPEAYKTPQAFHDLFYDFTGKGDKNFPKGKINISQLLYEAELARNPDLIQENAPLVMFINSTLYVYDNKGKRQMAFLMRTAPDSGFTEMTAISHIGPALAYLVKAKEYGSDAWKSGLESLLKDIKAVKTINAQQADNWLNKINAPVWKPYLPAIRNMVDYACSMSGNYISDVLSGKKAFTMASLQGDFLEGNKEYPIPYNTIMVATFMLTAYQSTTEIHEQIEKLNIDWPKAKVIIRFVAGSNVTAGVSAGSNWLVPFVKALSNNTLPDDRIFIAPYAEVRPTLGQNELSREDYTYYNRVWTSVFNRTHVAKDVFTTIPSINLPGRPPMPGDYPFSKANAINDFLIRLKYSLSEPTEMLSNTVAFWVSGELAAKHWDISKVAIPGLTTGLPKGINTYPENNPGIK</sequence>
<name>A0A5E4PGV8_9COXI</name>
<keyword evidence="4" id="KW-1185">Reference proteome</keyword>
<dbReference type="Gene3D" id="6.10.250.2710">
    <property type="match status" value="1"/>
</dbReference>
<dbReference type="InterPro" id="IPR041132">
    <property type="entry name" value="DUF5624"/>
</dbReference>
<feature type="chain" id="PRO_5022671010" description="DUF5624 domain-containing protein" evidence="1">
    <location>
        <begin position="27"/>
        <end position="433"/>
    </location>
</feature>
<dbReference type="Proteomes" id="UP000324194">
    <property type="component" value="Chromosome 1"/>
</dbReference>
<protein>
    <recommendedName>
        <fullName evidence="2">DUF5624 domain-containing protein</fullName>
    </recommendedName>
</protein>
<dbReference type="KEGG" id="asip:AQUSIP_08410"/>
<accession>A0A5E4PGV8</accession>
<reference evidence="3 4" key="1">
    <citation type="submission" date="2019-08" db="EMBL/GenBank/DDBJ databases">
        <authorList>
            <person name="Guy L."/>
        </authorList>
    </citation>
    <scope>NUCLEOTIDE SEQUENCE [LARGE SCALE GENOMIC DNA]</scope>
    <source>
        <strain evidence="3 4">SGT-108</strain>
    </source>
</reference>
<dbReference type="OrthoDB" id="3963779at2"/>
<feature type="domain" description="DUF5624" evidence="2">
    <location>
        <begin position="112"/>
        <end position="239"/>
    </location>
</feature>
<organism evidence="3 4">
    <name type="scientific">Aquicella siphonis</name>
    <dbReference type="NCBI Taxonomy" id="254247"/>
    <lineage>
        <taxon>Bacteria</taxon>
        <taxon>Pseudomonadati</taxon>
        <taxon>Pseudomonadota</taxon>
        <taxon>Gammaproteobacteria</taxon>
        <taxon>Legionellales</taxon>
        <taxon>Coxiellaceae</taxon>
        <taxon>Aquicella</taxon>
    </lineage>
</organism>
<feature type="signal peptide" evidence="1">
    <location>
        <begin position="1"/>
        <end position="26"/>
    </location>
</feature>
<dbReference type="AlphaFoldDB" id="A0A5E4PGV8"/>
<proteinExistence type="predicted"/>
<dbReference type="Pfam" id="PF18538">
    <property type="entry name" value="DUF5624"/>
    <property type="match status" value="1"/>
</dbReference>
<dbReference type="RefSeq" id="WP_148338849.1">
    <property type="nucleotide sequence ID" value="NZ_LR699119.1"/>
</dbReference>
<keyword evidence="1" id="KW-0732">Signal</keyword>